<keyword evidence="4 6" id="KW-0964">Secreted</keyword>
<dbReference type="InterPro" id="IPR010264">
    <property type="entry name" value="Self-incomp_S1"/>
</dbReference>
<comment type="subcellular location">
    <subcellularLocation>
        <location evidence="1 6">Secreted</location>
    </subcellularLocation>
</comment>
<dbReference type="GO" id="GO:0060320">
    <property type="term" value="P:rejection of self pollen"/>
    <property type="evidence" value="ECO:0007669"/>
    <property type="project" value="UniProtKB-KW"/>
</dbReference>
<evidence type="ECO:0000256" key="1">
    <source>
        <dbReference type="ARBA" id="ARBA00004613"/>
    </source>
</evidence>
<accession>A0A251N0Y6</accession>
<evidence type="ECO:0000256" key="6">
    <source>
        <dbReference type="RuleBase" id="RU367044"/>
    </source>
</evidence>
<evidence type="ECO:0000256" key="3">
    <source>
        <dbReference type="ARBA" id="ARBA00022471"/>
    </source>
</evidence>
<dbReference type="AlphaFoldDB" id="A0A251N0Y6"/>
<comment type="similarity">
    <text evidence="2 6">Belongs to the plant self-incompatibility (S1) protein family.</text>
</comment>
<dbReference type="Proteomes" id="UP000006882">
    <property type="component" value="Chromosome G8"/>
</dbReference>
<reference evidence="7 8" key="1">
    <citation type="journal article" date="2013" name="Nat. Genet.">
        <title>The high-quality draft genome of peach (Prunus persica) identifies unique patterns of genetic diversity, domestication and genome evolution.</title>
        <authorList>
            <consortium name="International Peach Genome Initiative"/>
            <person name="Verde I."/>
            <person name="Abbott A.G."/>
            <person name="Scalabrin S."/>
            <person name="Jung S."/>
            <person name="Shu S."/>
            <person name="Marroni F."/>
            <person name="Zhebentyayeva T."/>
            <person name="Dettori M.T."/>
            <person name="Grimwood J."/>
            <person name="Cattonaro F."/>
            <person name="Zuccolo A."/>
            <person name="Rossini L."/>
            <person name="Jenkins J."/>
            <person name="Vendramin E."/>
            <person name="Meisel L.A."/>
            <person name="Decroocq V."/>
            <person name="Sosinski B."/>
            <person name="Prochnik S."/>
            <person name="Mitros T."/>
            <person name="Policriti A."/>
            <person name="Cipriani G."/>
            <person name="Dondini L."/>
            <person name="Ficklin S."/>
            <person name="Goodstein D.M."/>
            <person name="Xuan P."/>
            <person name="Del Fabbro C."/>
            <person name="Aramini V."/>
            <person name="Copetti D."/>
            <person name="Gonzalez S."/>
            <person name="Horner D.S."/>
            <person name="Falchi R."/>
            <person name="Lucas S."/>
            <person name="Mica E."/>
            <person name="Maldonado J."/>
            <person name="Lazzari B."/>
            <person name="Bielenberg D."/>
            <person name="Pirona R."/>
            <person name="Miculan M."/>
            <person name="Barakat A."/>
            <person name="Testolin R."/>
            <person name="Stella A."/>
            <person name="Tartarini S."/>
            <person name="Tonutti P."/>
            <person name="Arus P."/>
            <person name="Orellana A."/>
            <person name="Wells C."/>
            <person name="Main D."/>
            <person name="Vizzotto G."/>
            <person name="Silva H."/>
            <person name="Salamini F."/>
            <person name="Schmutz J."/>
            <person name="Morgante M."/>
            <person name="Rokhsar D.S."/>
        </authorList>
    </citation>
    <scope>NUCLEOTIDE SEQUENCE [LARGE SCALE GENOMIC DNA]</scope>
    <source>
        <strain evidence="8">cv. Nemared</strain>
    </source>
</reference>
<evidence type="ECO:0000256" key="5">
    <source>
        <dbReference type="ARBA" id="ARBA00022729"/>
    </source>
</evidence>
<dbReference type="GO" id="GO:0005576">
    <property type="term" value="C:extracellular region"/>
    <property type="evidence" value="ECO:0007669"/>
    <property type="project" value="UniProtKB-SubCell"/>
</dbReference>
<evidence type="ECO:0000256" key="2">
    <source>
        <dbReference type="ARBA" id="ARBA00005581"/>
    </source>
</evidence>
<name>A0A251N0Y6_PRUPE</name>
<protein>
    <recommendedName>
        <fullName evidence="6">S-protein homolog</fullName>
    </recommendedName>
</protein>
<keyword evidence="3 6" id="KW-0713">Self-incompatibility</keyword>
<dbReference type="PANTHER" id="PTHR31232:SF164">
    <property type="entry name" value="S-PROTEIN HOMOLOG"/>
    <property type="match status" value="1"/>
</dbReference>
<sequence>MNPMKPSLSSISMLLLALLIFLSQTQVTYSLFNKYRVHIINGLTNETLTAHCKSKDDDLGVHELAVDQEFSWEFRINFFDRTLYFCNLVWNGGHKTFDAFLVDEKALLNSCSSSDCMWRARDDGVYLFNYPHKQYRLKYQWEK</sequence>
<gene>
    <name evidence="7" type="ORF">PRUPE_8G208500</name>
</gene>
<evidence type="ECO:0000313" key="7">
    <source>
        <dbReference type="EMBL" id="ONH93018.1"/>
    </source>
</evidence>
<feature type="signal peptide" evidence="6">
    <location>
        <begin position="1"/>
        <end position="30"/>
    </location>
</feature>
<feature type="chain" id="PRO_5025092257" description="S-protein homolog" evidence="6">
    <location>
        <begin position="31"/>
        <end position="143"/>
    </location>
</feature>
<dbReference type="Pfam" id="PF05938">
    <property type="entry name" value="Self-incomp_S1"/>
    <property type="match status" value="1"/>
</dbReference>
<organism evidence="7 8">
    <name type="scientific">Prunus persica</name>
    <name type="common">Peach</name>
    <name type="synonym">Amygdalus persica</name>
    <dbReference type="NCBI Taxonomy" id="3760"/>
    <lineage>
        <taxon>Eukaryota</taxon>
        <taxon>Viridiplantae</taxon>
        <taxon>Streptophyta</taxon>
        <taxon>Embryophyta</taxon>
        <taxon>Tracheophyta</taxon>
        <taxon>Spermatophyta</taxon>
        <taxon>Magnoliopsida</taxon>
        <taxon>eudicotyledons</taxon>
        <taxon>Gunneridae</taxon>
        <taxon>Pentapetalae</taxon>
        <taxon>rosids</taxon>
        <taxon>fabids</taxon>
        <taxon>Rosales</taxon>
        <taxon>Rosaceae</taxon>
        <taxon>Amygdaloideae</taxon>
        <taxon>Amygdaleae</taxon>
        <taxon>Prunus</taxon>
    </lineage>
</organism>
<dbReference type="EMBL" id="CM007658">
    <property type="protein sequence ID" value="ONH93018.1"/>
    <property type="molecule type" value="Genomic_DNA"/>
</dbReference>
<keyword evidence="8" id="KW-1185">Reference proteome</keyword>
<evidence type="ECO:0000313" key="8">
    <source>
        <dbReference type="Proteomes" id="UP000006882"/>
    </source>
</evidence>
<dbReference type="Gramene" id="ONH93018">
    <property type="protein sequence ID" value="ONH93018"/>
    <property type="gene ID" value="PRUPE_8G208500"/>
</dbReference>
<evidence type="ECO:0000256" key="4">
    <source>
        <dbReference type="ARBA" id="ARBA00022525"/>
    </source>
</evidence>
<dbReference type="PANTHER" id="PTHR31232">
    <property type="match status" value="1"/>
</dbReference>
<keyword evidence="5 6" id="KW-0732">Signal</keyword>
<proteinExistence type="inferred from homology"/>
<dbReference type="eggNOG" id="ENOG502SQIK">
    <property type="taxonomic scope" value="Eukaryota"/>
</dbReference>